<sequence>MSVVETTSKTGSIPEIPHVEVNQIQLSVVIRNLCVYTMTEIKEFFKLNQPNQRINMLKLVVYLRNQFLRLYVLIKWVKTIKNNNFHLLIDLLNYLRVKNMNVGQVIWNLKNIVINSTLNAKLPKPDLETSLQVFTLGAPQIKDDTEVMKKLNKLKDQYSSAQSLIPKDMIIQKLDDLDVYLSMKIAMVNVPESFKSGTKYIKNGKWAVEIEGEYEIIFTVTSDSSPFCLVDIRFLLSSNSLDLSKQQTNKVLYQHINAILSSDKAKCLYEVENLLSKKVLFLRIFLCKQILANHNQSKGQYETPLKIVYNESSITINYWVASNLVSSNQDHSILVSIKEDTEGDNRLKLSLKWNLDIPVNIKNYLKIKTEYSDDLFENIVEYISEIINNHIRLIKHTLFTNGKSIFTGTESNLIFEVPVTPTKNSVLEIEIDRRTGRYYFKDSDNCLNSSQLLMAQAKLINQQYMHHNEILSAIQSLKIKNSLVVLQNMFLKTGWCVFHDSQIALNEHEMNSKSKKSFIRMKNWPLHWYLVVSTRINSTNDIIVYVQIAKLIKENMNWTIKHLSEFLEFDEGSSMNYISMSEITYKKILKLQNTILAKIISHSILDIFLQLKLNAKQISTSGSGFKFLPSYILNNMSLQNIDVNNLSLFCIKAEDFMAGEKHENVIKPILFIAIDSANNITLYGSFDDKFETSSLISCNPRDLRINFLDQKAFYMKTDEKITSENKASDTEDESLTSLNRMKDIIAKYKSDLNHLIVLTSTITRLTSIFPSNNFSIIKVNVDEILFNYLPKNKQSSDTLEYDCKIDLKNTSALTEMKFELSPKNPQRILDDFFVFADKKAINQKVLFEYYQNTSHLFAAIEQIKNYYNNENQNVNNISFKLFVHSLTEFELGFYTSTGDQTYEGIGIKMKLRVITRGHDTPTLIYEIETRSIDVNKNLKKVTENTNKHSKFEIINDRLHKECFVANHSDPNNRFTQIQKKSNLLLQLGNYIVCSPDDVCDIIIYIHNVFHN</sequence>
<feature type="domain" description="Mediator complex subunit MED14 N-terminal" evidence="10">
    <location>
        <begin position="23"/>
        <end position="221"/>
    </location>
</feature>
<gene>
    <name evidence="11" type="ORF">HGUI_02624</name>
</gene>
<dbReference type="Pfam" id="PF08638">
    <property type="entry name" value="Med14"/>
    <property type="match status" value="1"/>
</dbReference>
<evidence type="ECO:0000259" key="10">
    <source>
        <dbReference type="Pfam" id="PF08638"/>
    </source>
</evidence>
<protein>
    <recommendedName>
        <fullName evidence="3 9">Mediator of RNA polymerase II transcription subunit 14</fullName>
    </recommendedName>
    <alternativeName>
        <fullName evidence="8 9">Mediator complex subunit 14</fullName>
    </alternativeName>
</protein>
<keyword evidence="12" id="KW-1185">Reference proteome</keyword>
<evidence type="ECO:0000256" key="5">
    <source>
        <dbReference type="ARBA" id="ARBA00023159"/>
    </source>
</evidence>
<comment type="subunit">
    <text evidence="9">Component of the Mediator complex.</text>
</comment>
<accession>A0A1L0B1V3</accession>
<dbReference type="VEuPathDB" id="FungiDB:HGUI_02624"/>
<evidence type="ECO:0000256" key="4">
    <source>
        <dbReference type="ARBA" id="ARBA00023015"/>
    </source>
</evidence>
<dbReference type="PANTHER" id="PTHR12809">
    <property type="entry name" value="MEDIATOR COMPLEX SUBUNIT"/>
    <property type="match status" value="1"/>
</dbReference>
<dbReference type="Proteomes" id="UP000183365">
    <property type="component" value="Unassembled WGS sequence"/>
</dbReference>
<evidence type="ECO:0000256" key="7">
    <source>
        <dbReference type="ARBA" id="ARBA00023242"/>
    </source>
</evidence>
<dbReference type="PANTHER" id="PTHR12809:SF2">
    <property type="entry name" value="MEDIATOR OF RNA POLYMERASE II TRANSCRIPTION SUBUNIT 14"/>
    <property type="match status" value="1"/>
</dbReference>
<evidence type="ECO:0000256" key="2">
    <source>
        <dbReference type="ARBA" id="ARBA00007813"/>
    </source>
</evidence>
<evidence type="ECO:0000256" key="3">
    <source>
        <dbReference type="ARBA" id="ARBA00019619"/>
    </source>
</evidence>
<dbReference type="OrthoDB" id="205099at2759"/>
<evidence type="ECO:0000313" key="12">
    <source>
        <dbReference type="Proteomes" id="UP000183365"/>
    </source>
</evidence>
<keyword evidence="6 9" id="KW-0804">Transcription</keyword>
<dbReference type="GO" id="GO:0016592">
    <property type="term" value="C:mediator complex"/>
    <property type="evidence" value="ECO:0007669"/>
    <property type="project" value="UniProtKB-UniRule"/>
</dbReference>
<evidence type="ECO:0000256" key="6">
    <source>
        <dbReference type="ARBA" id="ARBA00023163"/>
    </source>
</evidence>
<keyword evidence="5 9" id="KW-0010">Activator</keyword>
<dbReference type="EMBL" id="FQNF01000050">
    <property type="protein sequence ID" value="SGZ40424.1"/>
    <property type="molecule type" value="Genomic_DNA"/>
</dbReference>
<keyword evidence="7 9" id="KW-0539">Nucleus</keyword>
<evidence type="ECO:0000256" key="1">
    <source>
        <dbReference type="ARBA" id="ARBA00004123"/>
    </source>
</evidence>
<evidence type="ECO:0000256" key="8">
    <source>
        <dbReference type="ARBA" id="ARBA00032007"/>
    </source>
</evidence>
<reference evidence="12" key="1">
    <citation type="submission" date="2016-11" db="EMBL/GenBank/DDBJ databases">
        <authorList>
            <person name="Guldener U."/>
        </authorList>
    </citation>
    <scope>NUCLEOTIDE SEQUENCE [LARGE SCALE GENOMIC DNA]</scope>
</reference>
<dbReference type="GO" id="GO:0003712">
    <property type="term" value="F:transcription coregulator activity"/>
    <property type="evidence" value="ECO:0007669"/>
    <property type="project" value="UniProtKB-UniRule"/>
</dbReference>
<organism evidence="11 12">
    <name type="scientific">Hanseniaspora guilliermondii</name>
    <dbReference type="NCBI Taxonomy" id="56406"/>
    <lineage>
        <taxon>Eukaryota</taxon>
        <taxon>Fungi</taxon>
        <taxon>Dikarya</taxon>
        <taxon>Ascomycota</taxon>
        <taxon>Saccharomycotina</taxon>
        <taxon>Saccharomycetes</taxon>
        <taxon>Saccharomycodales</taxon>
        <taxon>Saccharomycodaceae</taxon>
        <taxon>Hanseniaspora</taxon>
    </lineage>
</organism>
<name>A0A1L0B1V3_9ASCO</name>
<dbReference type="InterPro" id="IPR055122">
    <property type="entry name" value="Med14_N"/>
</dbReference>
<comment type="subcellular location">
    <subcellularLocation>
        <location evidence="1 9">Nucleus</location>
    </subcellularLocation>
</comment>
<proteinExistence type="inferred from homology"/>
<dbReference type="GO" id="GO:0070847">
    <property type="term" value="C:core mediator complex"/>
    <property type="evidence" value="ECO:0007669"/>
    <property type="project" value="TreeGrafter"/>
</dbReference>
<dbReference type="GO" id="GO:0006357">
    <property type="term" value="P:regulation of transcription by RNA polymerase II"/>
    <property type="evidence" value="ECO:0007669"/>
    <property type="project" value="InterPro"/>
</dbReference>
<keyword evidence="4 9" id="KW-0805">Transcription regulation</keyword>
<dbReference type="InterPro" id="IPR013947">
    <property type="entry name" value="Mediator_Med14"/>
</dbReference>
<comment type="function">
    <text evidence="9">Component of the Mediator complex, a coactivator involved in the regulated transcription of nearly all RNA polymerase II-dependent genes. Mediator functions as a bridge to convey information from gene-specific regulatory proteins to the basal RNA polymerase II transcription machinery. Mediator is recruited to promoters by direct interactions with regulatory proteins and serves as a scaffold for the assembly of a functional preinitiation complex with RNA polymerase II and the general transcription factors.</text>
</comment>
<evidence type="ECO:0000256" key="9">
    <source>
        <dbReference type="RuleBase" id="RU365082"/>
    </source>
</evidence>
<comment type="similarity">
    <text evidence="2 9">Belongs to the Mediator complex subunit 14 family.</text>
</comment>
<evidence type="ECO:0000313" key="11">
    <source>
        <dbReference type="EMBL" id="SGZ40424.1"/>
    </source>
</evidence>
<dbReference type="AlphaFoldDB" id="A0A1L0B1V3"/>